<dbReference type="EMBL" id="CP012332">
    <property type="protein sequence ID" value="AKU90119.1"/>
    <property type="molecule type" value="Genomic_DNA"/>
</dbReference>
<reference evidence="1 2" key="1">
    <citation type="submission" date="2015-08" db="EMBL/GenBank/DDBJ databases">
        <authorList>
            <person name="Babu N.S."/>
            <person name="Beckwith C.J."/>
            <person name="Beseler K.G."/>
            <person name="Brison A."/>
            <person name="Carone J.V."/>
            <person name="Caskin T.P."/>
            <person name="Diamond M."/>
            <person name="Durham M.E."/>
            <person name="Foxe J.M."/>
            <person name="Go M."/>
            <person name="Henderson B.A."/>
            <person name="Jones I.B."/>
            <person name="McGettigan J.A."/>
            <person name="Micheletti S.J."/>
            <person name="Nasrallah M.E."/>
            <person name="Ortiz D."/>
            <person name="Piller C.R."/>
            <person name="Privatt S.R."/>
            <person name="Schneider S.L."/>
            <person name="Sharp S."/>
            <person name="Smith T.C."/>
            <person name="Stanton J.D."/>
            <person name="Ullery H.E."/>
            <person name="Wilson R.J."/>
            <person name="Serrano M.G."/>
            <person name="Buck G."/>
            <person name="Lee V."/>
            <person name="Wang Y."/>
            <person name="Carvalho R."/>
            <person name="Voegtly L."/>
            <person name="Shi R."/>
            <person name="Duckworth R."/>
            <person name="Johnson A."/>
            <person name="Loviza R."/>
            <person name="Walstead R."/>
            <person name="Shah Z."/>
            <person name="Kiflezghi M."/>
            <person name="Wade K."/>
            <person name="Ball S.L."/>
            <person name="Bradley K.W."/>
            <person name="Asai D.J."/>
            <person name="Bowman C.A."/>
            <person name="Russell D.A."/>
            <person name="Pope W.H."/>
            <person name="Jacobs-Sera D."/>
            <person name="Hendrix R.W."/>
            <person name="Hatfull G.F."/>
        </authorList>
    </citation>
    <scope>NUCLEOTIDE SEQUENCE [LARGE SCALE GENOMIC DNA]</scope>
    <source>
        <strain evidence="1 2">DSM 27710</strain>
    </source>
</reference>
<accession>A0A0K1PAH9</accession>
<organism evidence="1 2">
    <name type="scientific">Vulgatibacter incomptus</name>
    <dbReference type="NCBI Taxonomy" id="1391653"/>
    <lineage>
        <taxon>Bacteria</taxon>
        <taxon>Pseudomonadati</taxon>
        <taxon>Myxococcota</taxon>
        <taxon>Myxococcia</taxon>
        <taxon>Myxococcales</taxon>
        <taxon>Cystobacterineae</taxon>
        <taxon>Vulgatibacteraceae</taxon>
        <taxon>Vulgatibacter</taxon>
    </lineage>
</organism>
<gene>
    <name evidence="1" type="ORF">AKJ08_0506</name>
</gene>
<name>A0A0K1PAH9_9BACT</name>
<protein>
    <submittedName>
        <fullName evidence="1">Uncharacterized protein</fullName>
    </submittedName>
</protein>
<sequence length="52" mass="5934">MHPDGRARLARAEILGDQAERLGGEVFDARRAQLLDDVHQVVSRVVRIHFKQ</sequence>
<dbReference type="Proteomes" id="UP000055590">
    <property type="component" value="Chromosome"/>
</dbReference>
<dbReference type="KEGG" id="vin:AKJ08_0506"/>
<dbReference type="AlphaFoldDB" id="A0A0K1PAH9"/>
<keyword evidence="2" id="KW-1185">Reference proteome</keyword>
<proteinExistence type="predicted"/>
<evidence type="ECO:0000313" key="1">
    <source>
        <dbReference type="EMBL" id="AKU90119.1"/>
    </source>
</evidence>
<evidence type="ECO:0000313" key="2">
    <source>
        <dbReference type="Proteomes" id="UP000055590"/>
    </source>
</evidence>